<dbReference type="Proteomes" id="UP000194873">
    <property type="component" value="Unassembled WGS sequence"/>
</dbReference>
<dbReference type="AlphaFoldDB" id="A0A243WFM4"/>
<evidence type="ECO:0008006" key="4">
    <source>
        <dbReference type="Google" id="ProtNLM"/>
    </source>
</evidence>
<keyword evidence="3" id="KW-1185">Reference proteome</keyword>
<dbReference type="OrthoDB" id="878746at2"/>
<dbReference type="RefSeq" id="WP_086594146.1">
    <property type="nucleotide sequence ID" value="NZ_MTSE01000004.1"/>
</dbReference>
<reference evidence="2 3" key="1">
    <citation type="submission" date="2017-01" db="EMBL/GenBank/DDBJ databases">
        <title>A new Hymenobacter.</title>
        <authorList>
            <person name="Liang Y."/>
            <person name="Feng F."/>
        </authorList>
    </citation>
    <scope>NUCLEOTIDE SEQUENCE [LARGE SCALE GENOMIC DNA]</scope>
    <source>
        <strain evidence="2">MIMBbqt21</strain>
    </source>
</reference>
<organism evidence="2 3">
    <name type="scientific">Hymenobacter crusticola</name>
    <dbReference type="NCBI Taxonomy" id="1770526"/>
    <lineage>
        <taxon>Bacteria</taxon>
        <taxon>Pseudomonadati</taxon>
        <taxon>Bacteroidota</taxon>
        <taxon>Cytophagia</taxon>
        <taxon>Cytophagales</taxon>
        <taxon>Hymenobacteraceae</taxon>
        <taxon>Hymenobacter</taxon>
    </lineage>
</organism>
<evidence type="ECO:0000313" key="3">
    <source>
        <dbReference type="Proteomes" id="UP000194873"/>
    </source>
</evidence>
<proteinExistence type="predicted"/>
<feature type="chain" id="PRO_5011992420" description="DUF4468 domain-containing protein" evidence="1">
    <location>
        <begin position="24"/>
        <end position="213"/>
    </location>
</feature>
<keyword evidence="1" id="KW-0732">Signal</keyword>
<protein>
    <recommendedName>
        <fullName evidence="4">DUF4468 domain-containing protein</fullName>
    </recommendedName>
</protein>
<comment type="caution">
    <text evidence="2">The sequence shown here is derived from an EMBL/GenBank/DDBJ whole genome shotgun (WGS) entry which is preliminary data.</text>
</comment>
<evidence type="ECO:0000256" key="1">
    <source>
        <dbReference type="SAM" id="SignalP"/>
    </source>
</evidence>
<gene>
    <name evidence="2" type="ORF">BXP70_11265</name>
</gene>
<dbReference type="EMBL" id="MTSE01000004">
    <property type="protein sequence ID" value="OUJ74290.1"/>
    <property type="molecule type" value="Genomic_DNA"/>
</dbReference>
<accession>A0A243WFM4</accession>
<feature type="signal peptide" evidence="1">
    <location>
        <begin position="1"/>
        <end position="23"/>
    </location>
</feature>
<name>A0A243WFM4_9BACT</name>
<evidence type="ECO:0000313" key="2">
    <source>
        <dbReference type="EMBL" id="OUJ74290.1"/>
    </source>
</evidence>
<sequence>MWKYWKNTIAIIFCIATTYAAQAQALGYAQQYNDGAVVLADGSKLRGVVMLYPSRGVVQVKMANDSVYTFQAQAVQCVAVEEHKERITADKLVSPRRVFRPYYVMSKNPGGPIWAFFEQISDGPVKLLRYQRFMPYAAMSASYTPSTDNFFLALGSNGVVPLRYPRKDVLSFFKKQAPQIEQYVKENDLRYTNARELSFIVNYANSLQNAPGQ</sequence>